<dbReference type="Gene3D" id="3.30.465.10">
    <property type="match status" value="1"/>
</dbReference>
<dbReference type="InterPro" id="IPR005107">
    <property type="entry name" value="CO_DH_flav_C"/>
</dbReference>
<keyword evidence="1" id="KW-0285">Flavoprotein</keyword>
<dbReference type="InterPro" id="IPR016166">
    <property type="entry name" value="FAD-bd_PCMH"/>
</dbReference>
<evidence type="ECO:0000256" key="3">
    <source>
        <dbReference type="ARBA" id="ARBA00023002"/>
    </source>
</evidence>
<feature type="domain" description="FAD-binding PCMH-type" evidence="4">
    <location>
        <begin position="1"/>
        <end position="177"/>
    </location>
</feature>
<evidence type="ECO:0000313" key="5">
    <source>
        <dbReference type="EMBL" id="MBB3896613.1"/>
    </source>
</evidence>
<dbReference type="SUPFAM" id="SSF55447">
    <property type="entry name" value="CO dehydrogenase flavoprotein C-terminal domain-like"/>
    <property type="match status" value="1"/>
</dbReference>
<dbReference type="Gene3D" id="3.30.43.10">
    <property type="entry name" value="Uridine Diphospho-n-acetylenolpyruvylglucosamine Reductase, domain 2"/>
    <property type="match status" value="1"/>
</dbReference>
<dbReference type="Proteomes" id="UP000553193">
    <property type="component" value="Unassembled WGS sequence"/>
</dbReference>
<dbReference type="InterPro" id="IPR016169">
    <property type="entry name" value="FAD-bd_PCMH_sub2"/>
</dbReference>
<sequence length="285" mass="30099">MKPASFAHHAPLTLEEALALLARHGEEARVLAGGQSLVPTMAFRMARPAVLVDINRIAALDHVTVEGSVLRIGALARHARFETPAVAGPLGALLARVAHHIAHPPLRLRGTFCGSLAHADPASEWCATALALEARMVLARADGLREVAAEDWFQGVFSTAMAPGEMLREVVLPLPAPAWRGGFAEFARRAGDFALAMAVVGLRLEGGVVRGARIALGGIGGQPVLAREAMALLESQPPSPALLEEAAATAARHCDPQEDLHAPAEYRRELVAVMVKRALRQAVSA</sequence>
<gene>
    <name evidence="5" type="ORF">GGQ83_000039</name>
</gene>
<keyword evidence="6" id="KW-1185">Reference proteome</keyword>
<organism evidence="5 6">
    <name type="scientific">Roseococcus suduntuyensis</name>
    <dbReference type="NCBI Taxonomy" id="455361"/>
    <lineage>
        <taxon>Bacteria</taxon>
        <taxon>Pseudomonadati</taxon>
        <taxon>Pseudomonadota</taxon>
        <taxon>Alphaproteobacteria</taxon>
        <taxon>Acetobacterales</taxon>
        <taxon>Roseomonadaceae</taxon>
        <taxon>Roseococcus</taxon>
    </lineage>
</organism>
<protein>
    <submittedName>
        <fullName evidence="5">Carbon-monoxide dehydrogenase medium subunit</fullName>
        <ecNumber evidence="5">1.2.7.4</ecNumber>
    </submittedName>
</protein>
<dbReference type="SUPFAM" id="SSF56176">
    <property type="entry name" value="FAD-binding/transporter-associated domain-like"/>
    <property type="match status" value="1"/>
</dbReference>
<keyword evidence="2" id="KW-0274">FAD</keyword>
<dbReference type="GO" id="GO:0043885">
    <property type="term" value="F:anaerobic carbon-monoxide dehydrogenase activity"/>
    <property type="evidence" value="ECO:0007669"/>
    <property type="project" value="UniProtKB-EC"/>
</dbReference>
<dbReference type="PROSITE" id="PS51387">
    <property type="entry name" value="FAD_PCMH"/>
    <property type="match status" value="1"/>
</dbReference>
<evidence type="ECO:0000313" key="6">
    <source>
        <dbReference type="Proteomes" id="UP000553193"/>
    </source>
</evidence>
<dbReference type="GO" id="GO:0071949">
    <property type="term" value="F:FAD binding"/>
    <property type="evidence" value="ECO:0007669"/>
    <property type="project" value="InterPro"/>
</dbReference>
<evidence type="ECO:0000256" key="2">
    <source>
        <dbReference type="ARBA" id="ARBA00022827"/>
    </source>
</evidence>
<evidence type="ECO:0000256" key="1">
    <source>
        <dbReference type="ARBA" id="ARBA00022630"/>
    </source>
</evidence>
<evidence type="ECO:0000259" key="4">
    <source>
        <dbReference type="PROSITE" id="PS51387"/>
    </source>
</evidence>
<dbReference type="PANTHER" id="PTHR42659">
    <property type="entry name" value="XANTHINE DEHYDROGENASE SUBUNIT C-RELATED"/>
    <property type="match status" value="1"/>
</dbReference>
<dbReference type="Pfam" id="PF03450">
    <property type="entry name" value="CO_deh_flav_C"/>
    <property type="match status" value="1"/>
</dbReference>
<dbReference type="InterPro" id="IPR036318">
    <property type="entry name" value="FAD-bd_PCMH-like_sf"/>
</dbReference>
<comment type="caution">
    <text evidence="5">The sequence shown here is derived from an EMBL/GenBank/DDBJ whole genome shotgun (WGS) entry which is preliminary data.</text>
</comment>
<dbReference type="InterPro" id="IPR002346">
    <property type="entry name" value="Mopterin_DH_FAD-bd"/>
</dbReference>
<accession>A0A840A7Z6</accession>
<reference evidence="5 6" key="1">
    <citation type="submission" date="2020-08" db="EMBL/GenBank/DDBJ databases">
        <title>Genomic Encyclopedia of Type Strains, Phase IV (KMG-IV): sequencing the most valuable type-strain genomes for metagenomic binning, comparative biology and taxonomic classification.</title>
        <authorList>
            <person name="Goeker M."/>
        </authorList>
    </citation>
    <scope>NUCLEOTIDE SEQUENCE [LARGE SCALE GENOMIC DNA]</scope>
    <source>
        <strain evidence="5 6">DSM 19979</strain>
    </source>
</reference>
<dbReference type="AlphaFoldDB" id="A0A840A7Z6"/>
<proteinExistence type="predicted"/>
<dbReference type="Gene3D" id="3.30.390.50">
    <property type="entry name" value="CO dehydrogenase flavoprotein, C-terminal domain"/>
    <property type="match status" value="1"/>
</dbReference>
<dbReference type="SMART" id="SM01092">
    <property type="entry name" value="CO_deh_flav_C"/>
    <property type="match status" value="1"/>
</dbReference>
<dbReference type="InterPro" id="IPR036683">
    <property type="entry name" value="CO_DH_flav_C_dom_sf"/>
</dbReference>
<dbReference type="InterPro" id="IPR051312">
    <property type="entry name" value="Diverse_Substr_Oxidored"/>
</dbReference>
<dbReference type="InterPro" id="IPR016167">
    <property type="entry name" value="FAD-bd_PCMH_sub1"/>
</dbReference>
<keyword evidence="3 5" id="KW-0560">Oxidoreductase</keyword>
<dbReference type="PANTHER" id="PTHR42659:SF2">
    <property type="entry name" value="XANTHINE DEHYDROGENASE SUBUNIT C-RELATED"/>
    <property type="match status" value="1"/>
</dbReference>
<dbReference type="RefSeq" id="WP_184381588.1">
    <property type="nucleotide sequence ID" value="NZ_JACIDJ010000001.1"/>
</dbReference>
<dbReference type="Pfam" id="PF00941">
    <property type="entry name" value="FAD_binding_5"/>
    <property type="match status" value="1"/>
</dbReference>
<name>A0A840A7Z6_9PROT</name>
<dbReference type="EC" id="1.2.7.4" evidence="5"/>
<dbReference type="EMBL" id="JACIDJ010000001">
    <property type="protein sequence ID" value="MBB3896613.1"/>
    <property type="molecule type" value="Genomic_DNA"/>
</dbReference>